<name>A0ABZ3H726_9BACT</name>
<dbReference type="Gene3D" id="3.30.300.130">
    <property type="entry name" value="Fe-S cluster assembly (FSCA)"/>
    <property type="match status" value="1"/>
</dbReference>
<accession>A0ABZ3H726</accession>
<evidence type="ECO:0000313" key="2">
    <source>
        <dbReference type="EMBL" id="XAU14345.1"/>
    </source>
</evidence>
<reference evidence="2 3" key="1">
    <citation type="submission" date="2024-03" db="EMBL/GenBank/DDBJ databases">
        <title>Sulfurimonas sp. HSL3-1.</title>
        <authorList>
            <person name="Wang S."/>
        </authorList>
    </citation>
    <scope>NUCLEOTIDE SEQUENCE [LARGE SCALE GENOMIC DNA]</scope>
    <source>
        <strain evidence="2 3">HSL3-1</strain>
    </source>
</reference>
<evidence type="ECO:0000259" key="1">
    <source>
        <dbReference type="Pfam" id="PF01883"/>
    </source>
</evidence>
<dbReference type="SUPFAM" id="SSF117916">
    <property type="entry name" value="Fe-S cluster assembly (FSCA) domain-like"/>
    <property type="match status" value="1"/>
</dbReference>
<gene>
    <name evidence="2" type="ORF">WCY31_08780</name>
</gene>
<dbReference type="EMBL" id="CP147920">
    <property type="protein sequence ID" value="XAU14345.1"/>
    <property type="molecule type" value="Genomic_DNA"/>
</dbReference>
<dbReference type="Proteomes" id="UP001447842">
    <property type="component" value="Chromosome"/>
</dbReference>
<dbReference type="Pfam" id="PF01883">
    <property type="entry name" value="FeS_assembly_P"/>
    <property type="match status" value="1"/>
</dbReference>
<dbReference type="InterPro" id="IPR052339">
    <property type="entry name" value="Fe-S_Maturation_MIP18"/>
</dbReference>
<sequence length="109" mass="12129">MNFDALKEKITDKLRGIYDPEIPVNIYDLGLIYGIDCAKESGGATRCVVTMTLTSATCPVSESLIDQVRNIGYLIDDEPDLVVEANLVFDPPWTMEKMSEEARLQLGML</sequence>
<proteinExistence type="predicted"/>
<dbReference type="InterPro" id="IPR034904">
    <property type="entry name" value="FSCA_dom_sf"/>
</dbReference>
<dbReference type="RefSeq" id="WP_345972085.1">
    <property type="nucleotide sequence ID" value="NZ_CP147920.1"/>
</dbReference>
<evidence type="ECO:0000313" key="3">
    <source>
        <dbReference type="Proteomes" id="UP001447842"/>
    </source>
</evidence>
<dbReference type="PANTHER" id="PTHR42831:SF1">
    <property type="entry name" value="FE-S PROTEIN MATURATION AUXILIARY FACTOR YITW"/>
    <property type="match status" value="1"/>
</dbReference>
<keyword evidence="3" id="KW-1185">Reference proteome</keyword>
<protein>
    <submittedName>
        <fullName evidence="2">Iron-sulfur cluster assembly protein</fullName>
    </submittedName>
</protein>
<dbReference type="PANTHER" id="PTHR42831">
    <property type="entry name" value="FE-S PROTEIN MATURATION AUXILIARY FACTOR YITW"/>
    <property type="match status" value="1"/>
</dbReference>
<feature type="domain" description="MIP18 family-like" evidence="1">
    <location>
        <begin position="7"/>
        <end position="70"/>
    </location>
</feature>
<dbReference type="InterPro" id="IPR002744">
    <property type="entry name" value="MIP18-like"/>
</dbReference>
<organism evidence="2 3">
    <name type="scientific">Sulfurimonas diazotrophicus</name>
    <dbReference type="NCBI Taxonomy" id="3131939"/>
    <lineage>
        <taxon>Bacteria</taxon>
        <taxon>Pseudomonadati</taxon>
        <taxon>Campylobacterota</taxon>
        <taxon>Epsilonproteobacteria</taxon>
        <taxon>Campylobacterales</taxon>
        <taxon>Sulfurimonadaceae</taxon>
        <taxon>Sulfurimonas</taxon>
    </lineage>
</organism>